<proteinExistence type="predicted"/>
<dbReference type="Proteomes" id="UP000244128">
    <property type="component" value="Unassembled WGS sequence"/>
</dbReference>
<evidence type="ECO:0000313" key="2">
    <source>
        <dbReference type="EMBL" id="PTQ78795.1"/>
    </source>
</evidence>
<feature type="signal peptide" evidence="1">
    <location>
        <begin position="1"/>
        <end position="19"/>
    </location>
</feature>
<name>A0A2T5I4P4_9PROT</name>
<protein>
    <submittedName>
        <fullName evidence="2">Uncharacterized protein</fullName>
    </submittedName>
</protein>
<organism evidence="2 3">
    <name type="scientific">Nitrosomonas oligotropha</name>
    <dbReference type="NCBI Taxonomy" id="42354"/>
    <lineage>
        <taxon>Bacteria</taxon>
        <taxon>Pseudomonadati</taxon>
        <taxon>Pseudomonadota</taxon>
        <taxon>Betaproteobacteria</taxon>
        <taxon>Nitrosomonadales</taxon>
        <taxon>Nitrosomonadaceae</taxon>
        <taxon>Nitrosomonas</taxon>
    </lineage>
</organism>
<reference evidence="2 3" key="1">
    <citation type="submission" date="2018-04" db="EMBL/GenBank/DDBJ databases">
        <title>Active sludge and wastewater microbial communities from Klosterneuburg, Austria.</title>
        <authorList>
            <person name="Wagner M."/>
        </authorList>
    </citation>
    <scope>NUCLEOTIDE SEQUENCE [LARGE SCALE GENOMIC DNA]</scope>
    <source>
        <strain evidence="2 3">Nm49</strain>
    </source>
</reference>
<dbReference type="AlphaFoldDB" id="A0A2T5I4P4"/>
<gene>
    <name evidence="2" type="ORF">C8R26_101110</name>
</gene>
<evidence type="ECO:0000313" key="3">
    <source>
        <dbReference type="Proteomes" id="UP000244128"/>
    </source>
</evidence>
<sequence>MKKIIGALLLCLPAGLVHAAGTYDGIWTIDDLPEAGYLMISENNGRVIFAGLNPPDFDGNRRWGASWGDIKDGTVRLTRLINDNIDAVTDVVFTSATTLTLTQKSCRPINPNYVCSLPNGVAFAATKIW</sequence>
<keyword evidence="1" id="KW-0732">Signal</keyword>
<accession>A0A2T5I4P4</accession>
<comment type="caution">
    <text evidence="2">The sequence shown here is derived from an EMBL/GenBank/DDBJ whole genome shotgun (WGS) entry which is preliminary data.</text>
</comment>
<evidence type="ECO:0000256" key="1">
    <source>
        <dbReference type="SAM" id="SignalP"/>
    </source>
</evidence>
<dbReference type="EMBL" id="QAOI01000001">
    <property type="protein sequence ID" value="PTQ78795.1"/>
    <property type="molecule type" value="Genomic_DNA"/>
</dbReference>
<dbReference type="RefSeq" id="WP_107801713.1">
    <property type="nucleotide sequence ID" value="NZ_QAOI01000001.1"/>
</dbReference>
<feature type="chain" id="PRO_5015642958" evidence="1">
    <location>
        <begin position="20"/>
        <end position="129"/>
    </location>
</feature>